<dbReference type="Gene3D" id="1.10.287.1060">
    <property type="entry name" value="ESAT-6-like"/>
    <property type="match status" value="1"/>
</dbReference>
<dbReference type="Proteomes" id="UP000465622">
    <property type="component" value="Chromosome"/>
</dbReference>
<feature type="compositionally biased region" description="Basic residues" evidence="1">
    <location>
        <begin position="104"/>
        <end position="114"/>
    </location>
</feature>
<proteinExistence type="predicted"/>
<dbReference type="EMBL" id="AP022567">
    <property type="protein sequence ID" value="BBX30725.1"/>
    <property type="molecule type" value="Genomic_DNA"/>
</dbReference>
<accession>A0ABM7HJS7</accession>
<reference evidence="2 3" key="1">
    <citation type="journal article" date="2019" name="Emerg. Microbes Infect.">
        <title>Comprehensive subspecies identification of 175 nontuberculous mycobacteria species based on 7547 genomic profiles.</title>
        <authorList>
            <person name="Matsumoto Y."/>
            <person name="Kinjo T."/>
            <person name="Motooka D."/>
            <person name="Nabeya D."/>
            <person name="Jung N."/>
            <person name="Uechi K."/>
            <person name="Horii T."/>
            <person name="Iida T."/>
            <person name="Fujita J."/>
            <person name="Nakamura S."/>
        </authorList>
    </citation>
    <scope>NUCLEOTIDE SEQUENCE [LARGE SCALE GENOMIC DNA]</scope>
    <source>
        <strain evidence="2 3">JCM 12375</strain>
    </source>
</reference>
<organism evidence="2 3">
    <name type="scientific">Mycolicibacterium mageritense</name>
    <name type="common">Mycobacterium mageritense</name>
    <dbReference type="NCBI Taxonomy" id="53462"/>
    <lineage>
        <taxon>Bacteria</taxon>
        <taxon>Bacillati</taxon>
        <taxon>Actinomycetota</taxon>
        <taxon>Actinomycetes</taxon>
        <taxon>Mycobacteriales</taxon>
        <taxon>Mycobacteriaceae</taxon>
        <taxon>Mycolicibacterium</taxon>
    </lineage>
</organism>
<feature type="region of interest" description="Disordered" evidence="1">
    <location>
        <begin position="89"/>
        <end position="114"/>
    </location>
</feature>
<gene>
    <name evidence="2" type="ORF">MMAGJ_00070</name>
</gene>
<evidence type="ECO:0000313" key="2">
    <source>
        <dbReference type="EMBL" id="BBX30725.1"/>
    </source>
</evidence>
<keyword evidence="3" id="KW-1185">Reference proteome</keyword>
<evidence type="ECO:0000313" key="3">
    <source>
        <dbReference type="Proteomes" id="UP000465622"/>
    </source>
</evidence>
<evidence type="ECO:0000256" key="1">
    <source>
        <dbReference type="SAM" id="MobiDB-lite"/>
    </source>
</evidence>
<sequence length="128" mass="13863">MSDEITVDPEALANERQRLTALSSSISATITAIDTAAADVLTETAEWGTKWEALGAYDPTAASLNEGMVKIAASLGAIKSELDNQAQVTVTRAEDTEAGSRSRTPLRRHRHRPGHNRTFHTAARRFGF</sequence>
<name>A0ABM7HJS7_MYCME</name>
<protein>
    <recommendedName>
        <fullName evidence="4">WXG100 family type VII secretion target</fullName>
    </recommendedName>
</protein>
<dbReference type="RefSeq" id="WP_163642064.1">
    <property type="nucleotide sequence ID" value="NZ_AP022567.1"/>
</dbReference>
<evidence type="ECO:0008006" key="4">
    <source>
        <dbReference type="Google" id="ProtNLM"/>
    </source>
</evidence>